<name>A0ABP6PRT3_9ACTN</name>
<reference evidence="2" key="1">
    <citation type="journal article" date="2019" name="Int. J. Syst. Evol. Microbiol.">
        <title>The Global Catalogue of Microorganisms (GCM) 10K type strain sequencing project: providing services to taxonomists for standard genome sequencing and annotation.</title>
        <authorList>
            <consortium name="The Broad Institute Genomics Platform"/>
            <consortium name="The Broad Institute Genome Sequencing Center for Infectious Disease"/>
            <person name="Wu L."/>
            <person name="Ma J."/>
        </authorList>
    </citation>
    <scope>NUCLEOTIDE SEQUENCE [LARGE SCALE GENOMIC DNA]</scope>
    <source>
        <strain evidence="2">JCM 9095</strain>
    </source>
</reference>
<organism evidence="1 2">
    <name type="scientific">Streptomyces virens</name>
    <dbReference type="NCBI Taxonomy" id="285572"/>
    <lineage>
        <taxon>Bacteria</taxon>
        <taxon>Bacillati</taxon>
        <taxon>Actinomycetota</taxon>
        <taxon>Actinomycetes</taxon>
        <taxon>Kitasatosporales</taxon>
        <taxon>Streptomycetaceae</taxon>
        <taxon>Streptomyces</taxon>
    </lineage>
</organism>
<comment type="caution">
    <text evidence="1">The sequence shown here is derived from an EMBL/GenBank/DDBJ whole genome shotgun (WGS) entry which is preliminary data.</text>
</comment>
<protein>
    <submittedName>
        <fullName evidence="1">Uncharacterized protein</fullName>
    </submittedName>
</protein>
<gene>
    <name evidence="1" type="ORF">GCM10010451_41810</name>
</gene>
<sequence length="177" mass="17709">MPPVLEAQPFGVPAQMGQLGQHRRVHGARAGAAQHRHGEGVQRGDPAAQPVGQHLLQLGEGAYGGLADALDGLPGGGAQSDGDGDGLLVVQQQRRQLGARAQLVAAAGAGAGVDGVAQLAQPVHVAADGAGTDAQPFGQRGAGPLAVCLEQGQQTQQTCRGLHHGAESARACGRLLS</sequence>
<dbReference type="Proteomes" id="UP001501866">
    <property type="component" value="Unassembled WGS sequence"/>
</dbReference>
<evidence type="ECO:0000313" key="2">
    <source>
        <dbReference type="Proteomes" id="UP001501866"/>
    </source>
</evidence>
<keyword evidence="2" id="KW-1185">Reference proteome</keyword>
<evidence type="ECO:0000313" key="1">
    <source>
        <dbReference type="EMBL" id="GAA3187953.1"/>
    </source>
</evidence>
<accession>A0ABP6PRT3</accession>
<dbReference type="EMBL" id="BAAAUH010000032">
    <property type="protein sequence ID" value="GAA3187953.1"/>
    <property type="molecule type" value="Genomic_DNA"/>
</dbReference>
<proteinExistence type="predicted"/>